<evidence type="ECO:0000256" key="1">
    <source>
        <dbReference type="SAM" id="MobiDB-lite"/>
    </source>
</evidence>
<dbReference type="EMBL" id="SCEB01214119">
    <property type="protein sequence ID" value="RXM37092.1"/>
    <property type="molecule type" value="Genomic_DNA"/>
</dbReference>
<name>A0A444UPJ6_ACIRT</name>
<reference evidence="2 3" key="1">
    <citation type="submission" date="2019-01" db="EMBL/GenBank/DDBJ databases">
        <title>Draft Genome and Complete Hox-Cluster Characterization of the Sterlet Sturgeon (Acipenser ruthenus).</title>
        <authorList>
            <person name="Wei Q."/>
        </authorList>
    </citation>
    <scope>NUCLEOTIDE SEQUENCE [LARGE SCALE GENOMIC DNA]</scope>
    <source>
        <strain evidence="2">WHYD16114868_AA</strain>
        <tissue evidence="2">Blood</tissue>
    </source>
</reference>
<feature type="compositionally biased region" description="Basic and acidic residues" evidence="1">
    <location>
        <begin position="1"/>
        <end position="10"/>
    </location>
</feature>
<keyword evidence="3" id="KW-1185">Reference proteome</keyword>
<comment type="caution">
    <text evidence="2">The sequence shown here is derived from an EMBL/GenBank/DDBJ whole genome shotgun (WGS) entry which is preliminary data.</text>
</comment>
<gene>
    <name evidence="2" type="ORF">EOD39_3202</name>
</gene>
<sequence>MQIHQRESKRNKCTSSLWRQPAPGSCANTCGCPSRTPFKTPSNSHRNGKTSPKRKMGIGADLLLEVEVGPDQSGLGLTEVMEEIVAIWKAMAVRPLPPPWSGPHLCRECGQPGHI</sequence>
<dbReference type="AlphaFoldDB" id="A0A444UPJ6"/>
<evidence type="ECO:0000313" key="3">
    <source>
        <dbReference type="Proteomes" id="UP000289886"/>
    </source>
</evidence>
<dbReference type="Proteomes" id="UP000289886">
    <property type="component" value="Unassembled WGS sequence"/>
</dbReference>
<feature type="compositionally biased region" description="Basic residues" evidence="1">
    <location>
        <begin position="46"/>
        <end position="55"/>
    </location>
</feature>
<organism evidence="2 3">
    <name type="scientific">Acipenser ruthenus</name>
    <name type="common">Sterlet sturgeon</name>
    <dbReference type="NCBI Taxonomy" id="7906"/>
    <lineage>
        <taxon>Eukaryota</taxon>
        <taxon>Metazoa</taxon>
        <taxon>Chordata</taxon>
        <taxon>Craniata</taxon>
        <taxon>Vertebrata</taxon>
        <taxon>Euteleostomi</taxon>
        <taxon>Actinopterygii</taxon>
        <taxon>Chondrostei</taxon>
        <taxon>Acipenseriformes</taxon>
        <taxon>Acipenseridae</taxon>
        <taxon>Acipenser</taxon>
    </lineage>
</organism>
<evidence type="ECO:0000313" key="2">
    <source>
        <dbReference type="EMBL" id="RXM37092.1"/>
    </source>
</evidence>
<feature type="region of interest" description="Disordered" evidence="1">
    <location>
        <begin position="1"/>
        <end position="55"/>
    </location>
</feature>
<protein>
    <submittedName>
        <fullName evidence="2">Uncharacterized protein</fullName>
    </submittedName>
</protein>
<accession>A0A444UPJ6</accession>
<proteinExistence type="predicted"/>